<dbReference type="PANTHER" id="PTHR37812">
    <property type="entry name" value="MU-LIKE PROPHAGE FLUMU PROTEIN C"/>
    <property type="match status" value="1"/>
</dbReference>
<accession>A0A7U7ELF4</accession>
<reference evidence="2 3" key="1">
    <citation type="submission" date="2020-08" db="EMBL/GenBank/DDBJ databases">
        <authorList>
            <person name="Criscuolo A."/>
        </authorList>
    </citation>
    <scope>NUCLEOTIDE SEQUENCE [LARGE SCALE GENOMIC DNA]</scope>
    <source>
        <strain evidence="2">CIP111764</strain>
    </source>
</reference>
<evidence type="ECO:0000259" key="1">
    <source>
        <dbReference type="Pfam" id="PF08765"/>
    </source>
</evidence>
<evidence type="ECO:0000313" key="3">
    <source>
        <dbReference type="Proteomes" id="UP000583387"/>
    </source>
</evidence>
<evidence type="ECO:0000313" key="2">
    <source>
        <dbReference type="EMBL" id="CAD5107193.1"/>
    </source>
</evidence>
<proteinExistence type="predicted"/>
<dbReference type="PANTHER" id="PTHR37812:SF1">
    <property type="entry name" value="MU-LIKE PROPHAGE FLUMU PROTEIN C"/>
    <property type="match status" value="1"/>
</dbReference>
<keyword evidence="3" id="KW-1185">Reference proteome</keyword>
<dbReference type="Gene3D" id="1.10.10.60">
    <property type="entry name" value="Homeodomain-like"/>
    <property type="match status" value="1"/>
</dbReference>
<dbReference type="SUPFAM" id="SSF46689">
    <property type="entry name" value="Homeodomain-like"/>
    <property type="match status" value="1"/>
</dbReference>
<dbReference type="InterPro" id="IPR014875">
    <property type="entry name" value="Mor_transcription_activator"/>
</dbReference>
<name>A0A7U7ELF4_9GAMM</name>
<sequence>MGKPIQVSVMAEKRHELFTAMFDHMVLVLHRDFLIPKDVAEQAASAVVDHIAVVWGGSHVTIPKDFRWNLTQRDLEILSKFKGNNHRALAAEYNLCENAIYKLLKRIQDRKFARDQHSLDLGDLPTD</sequence>
<dbReference type="EMBL" id="CAJFCI010000031">
    <property type="protein sequence ID" value="CAD5107193.1"/>
    <property type="molecule type" value="Genomic_DNA"/>
</dbReference>
<dbReference type="Pfam" id="PF08765">
    <property type="entry name" value="Mor"/>
    <property type="match status" value="1"/>
</dbReference>
<feature type="domain" description="Mor transcription activator" evidence="1">
    <location>
        <begin position="13"/>
        <end position="119"/>
    </location>
</feature>
<protein>
    <recommendedName>
        <fullName evidence="1">Mor transcription activator domain-containing protein</fullName>
    </recommendedName>
</protein>
<dbReference type="AlphaFoldDB" id="A0A7U7ELF4"/>
<comment type="caution">
    <text evidence="2">The sequence shown here is derived from an EMBL/GenBank/DDBJ whole genome shotgun (WGS) entry which is preliminary data.</text>
</comment>
<dbReference type="Proteomes" id="UP000583387">
    <property type="component" value="Unassembled WGS sequence"/>
</dbReference>
<gene>
    <name evidence="2" type="ORF">PSEWESI4_01464</name>
</gene>
<dbReference type="InterPro" id="IPR009057">
    <property type="entry name" value="Homeodomain-like_sf"/>
</dbReference>
<organism evidence="2 3">
    <name type="scientific">Zestomonas carbonaria</name>
    <dbReference type="NCBI Taxonomy" id="2762745"/>
    <lineage>
        <taxon>Bacteria</taxon>
        <taxon>Pseudomonadati</taxon>
        <taxon>Pseudomonadota</taxon>
        <taxon>Gammaproteobacteria</taxon>
        <taxon>Pseudomonadales</taxon>
        <taxon>Pseudomonadaceae</taxon>
        <taxon>Zestomonas</taxon>
    </lineage>
</organism>
<dbReference type="InterPro" id="IPR052411">
    <property type="entry name" value="c-mor_Regulatory_Protein"/>
</dbReference>